<dbReference type="EnsemblPlants" id="AVESA.00010b.r2.4AG0620360.1">
    <property type="protein sequence ID" value="AVESA.00010b.r2.4AG0620360.1.CDS"/>
    <property type="gene ID" value="AVESA.00010b.r2.4AG0620360"/>
</dbReference>
<sequence length="529" mass="58280">MERELDVADCSAFVSRIGELRNDVRDPGRESLFDGLYMLRPYTPVPERWLHLRLVYRNSAIVLLVRMDDLYLVGFRQEGQGGNTWEFGVAGITPQLINRSERLGFGGGYYGSALGDLREAPANPEDYSRTPRDFGLGPLQVAVEGLAAYNEGTSDVRRWLQTIIVTIIESIRSQVVCAHIGNLISGEGGWLDSRTILIIKNWEKICTCLIQSANNPDLPGLYNDLRNKGICGNAYEARQVVAILYRGPANAGNLANPRRAKRSVVPDFPVGLTFLEVFKVVIINIDGESPGDLYGTITVDDGLGREVLFFRERSETQSVGPGGLAELTGPKRAIWGYDEVVLDFNLTDADFFPDISPDDEISKGQMTWNAHERPMSQYDTVNEYEMKGEHGSVKIYYAVITNAVVATLVVYLTNGDGESYPDLYGTMTAATSAIPSHEVTIFNTEQKKFHTMRAGDSIPLLRNTVVVPLGSSLKIYADLWDRDQLPDISPDDHIASGVAVFDASLTGTTNKVINGPCGLVTVHVTWSST</sequence>
<proteinExistence type="predicted"/>
<dbReference type="Proteomes" id="UP001732700">
    <property type="component" value="Chromosome 4A"/>
</dbReference>
<protein>
    <submittedName>
        <fullName evidence="1">Uncharacterized protein</fullName>
    </submittedName>
</protein>
<evidence type="ECO:0000313" key="1">
    <source>
        <dbReference type="EnsemblPlants" id="AVESA.00010b.r2.4AG0620360.1.CDS"/>
    </source>
</evidence>
<accession>A0ACD5WGB8</accession>
<reference evidence="1" key="1">
    <citation type="submission" date="2021-05" db="EMBL/GenBank/DDBJ databases">
        <authorList>
            <person name="Scholz U."/>
            <person name="Mascher M."/>
            <person name="Fiebig A."/>
        </authorList>
    </citation>
    <scope>NUCLEOTIDE SEQUENCE [LARGE SCALE GENOMIC DNA]</scope>
</reference>
<reference evidence="1" key="2">
    <citation type="submission" date="2025-09" db="UniProtKB">
        <authorList>
            <consortium name="EnsemblPlants"/>
        </authorList>
    </citation>
    <scope>IDENTIFICATION</scope>
</reference>
<organism evidence="1 2">
    <name type="scientific">Avena sativa</name>
    <name type="common">Oat</name>
    <dbReference type="NCBI Taxonomy" id="4498"/>
    <lineage>
        <taxon>Eukaryota</taxon>
        <taxon>Viridiplantae</taxon>
        <taxon>Streptophyta</taxon>
        <taxon>Embryophyta</taxon>
        <taxon>Tracheophyta</taxon>
        <taxon>Spermatophyta</taxon>
        <taxon>Magnoliopsida</taxon>
        <taxon>Liliopsida</taxon>
        <taxon>Poales</taxon>
        <taxon>Poaceae</taxon>
        <taxon>BOP clade</taxon>
        <taxon>Pooideae</taxon>
        <taxon>Poodae</taxon>
        <taxon>Poeae</taxon>
        <taxon>Poeae Chloroplast Group 1 (Aveneae type)</taxon>
        <taxon>Aveninae</taxon>
        <taxon>Avena</taxon>
    </lineage>
</organism>
<keyword evidence="2" id="KW-1185">Reference proteome</keyword>
<evidence type="ECO:0000313" key="2">
    <source>
        <dbReference type="Proteomes" id="UP001732700"/>
    </source>
</evidence>
<name>A0ACD5WGB8_AVESA</name>